<dbReference type="STRING" id="1796616.A4V09_15400"/>
<dbReference type="Proteomes" id="UP000092574">
    <property type="component" value="Chromosome"/>
</dbReference>
<organism evidence="1 2">
    <name type="scientific">Blautia pseudococcoides</name>
    <dbReference type="NCBI Taxonomy" id="1796616"/>
    <lineage>
        <taxon>Bacteria</taxon>
        <taxon>Bacillati</taxon>
        <taxon>Bacillota</taxon>
        <taxon>Clostridia</taxon>
        <taxon>Lachnospirales</taxon>
        <taxon>Lachnospiraceae</taxon>
        <taxon>Blautia</taxon>
    </lineage>
</organism>
<name>A0A1C7IBG8_9FIRM</name>
<sequence>MRRFRAYPPGILIFSMPIRRPGHEPVLRELLIPEPEKQPGYVRYQFTVTCRCCSLHWQKHSAHIPGMMGNIRIDMGIYWPFAGRMV</sequence>
<keyword evidence="2" id="KW-1185">Reference proteome</keyword>
<dbReference type="KEGG" id="byl:A4V09_15400"/>
<protein>
    <submittedName>
        <fullName evidence="1">Uncharacterized protein</fullName>
    </submittedName>
</protein>
<proteinExistence type="predicted"/>
<gene>
    <name evidence="1" type="ORF">A4V09_15400</name>
</gene>
<reference evidence="1" key="1">
    <citation type="submission" date="2017-04" db="EMBL/GenBank/DDBJ databases">
        <title>Complete Genome Sequences of Twelve Strains of a Stable Defined Moderately Diverse Mouse Microbiota 2 (sDMDMm2).</title>
        <authorList>
            <person name="Uchimura Y."/>
            <person name="Wyss M."/>
            <person name="Brugiroux S."/>
            <person name="Limenitakis J.P."/>
            <person name="Stecher B."/>
            <person name="McCoy K.D."/>
            <person name="Macpherson A.J."/>
        </authorList>
    </citation>
    <scope>NUCLEOTIDE SEQUENCE</scope>
    <source>
        <strain evidence="1">YL58</strain>
    </source>
</reference>
<dbReference type="EMBL" id="CP015405">
    <property type="protein sequence ID" value="ANU77020.1"/>
    <property type="molecule type" value="Genomic_DNA"/>
</dbReference>
<evidence type="ECO:0000313" key="2">
    <source>
        <dbReference type="Proteomes" id="UP000092574"/>
    </source>
</evidence>
<evidence type="ECO:0000313" key="1">
    <source>
        <dbReference type="EMBL" id="ANU77020.1"/>
    </source>
</evidence>
<dbReference type="AlphaFoldDB" id="A0A1C7IBG8"/>
<accession>A0A1C7IBG8</accession>